<dbReference type="InterPro" id="IPR010982">
    <property type="entry name" value="Lambda_DNA-bd_dom_sf"/>
</dbReference>
<dbReference type="Proteomes" id="UP000595053">
    <property type="component" value="Chromosome"/>
</dbReference>
<evidence type="ECO:0000313" key="2">
    <source>
        <dbReference type="Proteomes" id="UP000595053"/>
    </source>
</evidence>
<name>A0A7M1QZL0_9ACTO</name>
<dbReference type="EMBL" id="CP063213">
    <property type="protein sequence ID" value="QOR46617.1"/>
    <property type="molecule type" value="Genomic_DNA"/>
</dbReference>
<dbReference type="Gene3D" id="1.10.260.40">
    <property type="entry name" value="lambda repressor-like DNA-binding domains"/>
    <property type="match status" value="1"/>
</dbReference>
<dbReference type="AlphaFoldDB" id="A0A7M1QZL0"/>
<dbReference type="SUPFAM" id="SSF47413">
    <property type="entry name" value="lambda repressor-like DNA-binding domains"/>
    <property type="match status" value="1"/>
</dbReference>
<evidence type="ECO:0000313" key="1">
    <source>
        <dbReference type="EMBL" id="QOR46617.1"/>
    </source>
</evidence>
<dbReference type="CDD" id="cd00093">
    <property type="entry name" value="HTH_XRE"/>
    <property type="match status" value="1"/>
</dbReference>
<dbReference type="RefSeq" id="WP_193327756.1">
    <property type="nucleotide sequence ID" value="NZ_CP053291.1"/>
</dbReference>
<sequence>MSIANEVFTESASADTLIGEQVRFWLFRRGLNQADLAAGLGLSIPTTSRKLAGKTAWSVTDLARAAAILNVDITDLFRPEVIANEQKKMASHSEEFETISSVAGAGFEPTTSGL</sequence>
<dbReference type="PROSITE" id="PS50943">
    <property type="entry name" value="HTH_CROC1"/>
    <property type="match status" value="1"/>
</dbReference>
<dbReference type="InterPro" id="IPR001387">
    <property type="entry name" value="Cro/C1-type_HTH"/>
</dbReference>
<dbReference type="GO" id="GO:0003677">
    <property type="term" value="F:DNA binding"/>
    <property type="evidence" value="ECO:0007669"/>
    <property type="project" value="InterPro"/>
</dbReference>
<organism evidence="1 2">
    <name type="scientific">Trueperella pecoris</name>
    <dbReference type="NCBI Taxonomy" id="2733571"/>
    <lineage>
        <taxon>Bacteria</taxon>
        <taxon>Bacillati</taxon>
        <taxon>Actinomycetota</taxon>
        <taxon>Actinomycetes</taxon>
        <taxon>Actinomycetales</taxon>
        <taxon>Actinomycetaceae</taxon>
        <taxon>Trueperella</taxon>
    </lineage>
</organism>
<proteinExistence type="predicted"/>
<accession>A0A7M1QZL0</accession>
<dbReference type="Pfam" id="PF13443">
    <property type="entry name" value="HTH_26"/>
    <property type="match status" value="1"/>
</dbReference>
<keyword evidence="2" id="KW-1185">Reference proteome</keyword>
<accession>A0A8A5U5Z8</accession>
<protein>
    <submittedName>
        <fullName evidence="1">Helix-turn-helix transcriptional regulator</fullName>
    </submittedName>
</protein>
<gene>
    <name evidence="1" type="ORF">INS88_02795</name>
</gene>
<reference evidence="1 2" key="1">
    <citation type="submission" date="2020-10" db="EMBL/GenBank/DDBJ databases">
        <title>Trueperella pecoris sp. nov. isolated from bovine and porcine specimens.</title>
        <authorList>
            <person name="Schoenecker L."/>
            <person name="Schnydrig P."/>
            <person name="Brodard I."/>
            <person name="Thomann A."/>
            <person name="Hemphill A."/>
            <person name="Rodriguez-Campos S."/>
            <person name="Perreten V."/>
            <person name="Jores J."/>
            <person name="Kittl S."/>
        </authorList>
    </citation>
    <scope>NUCLEOTIDE SEQUENCE [LARGE SCALE GENOMIC DNA]</scope>
    <source>
        <strain evidence="1 2">15A0121</strain>
    </source>
</reference>